<comment type="caution">
    <text evidence="5">The sequence shown here is derived from an EMBL/GenBank/DDBJ whole genome shotgun (WGS) entry which is preliminary data.</text>
</comment>
<evidence type="ECO:0000313" key="6">
    <source>
        <dbReference type="Proteomes" id="UP000655588"/>
    </source>
</evidence>
<dbReference type="AlphaFoldDB" id="A0A833RB55"/>
<keyword evidence="4" id="KW-0472">Membrane</keyword>
<dbReference type="GO" id="GO:0051560">
    <property type="term" value="P:mitochondrial calcium ion homeostasis"/>
    <property type="evidence" value="ECO:0007669"/>
    <property type="project" value="TreeGrafter"/>
</dbReference>
<keyword evidence="3" id="KW-0677">Repeat</keyword>
<reference evidence="5" key="1">
    <citation type="submission" date="2019-11" db="EMBL/GenBank/DDBJ databases">
        <title>The nuclear and mitochondrial genomes of Frieseomelitta varia - a highly eusocial stingless bee (Meliponini) with a permanently sterile worker caste.</title>
        <authorList>
            <person name="Freitas F.C.P."/>
            <person name="Lourenco A.P."/>
            <person name="Nunes F.M.F."/>
            <person name="Paschoal A.R."/>
            <person name="Abreu F.C.P."/>
            <person name="Barbin F.O."/>
            <person name="Bataglia L."/>
            <person name="Cardoso-Junior C.A.M."/>
            <person name="Cervoni M.S."/>
            <person name="Silva S.R."/>
            <person name="Dalarmi F."/>
            <person name="Del Lama M.A."/>
            <person name="Depintor T.S."/>
            <person name="Ferreira K.M."/>
            <person name="Goria P.S."/>
            <person name="Jaskot M.C."/>
            <person name="Lago D.C."/>
            <person name="Luna-Lucena D."/>
            <person name="Moda L.M."/>
            <person name="Nascimento L."/>
            <person name="Pedrino M."/>
            <person name="Rabico F.O."/>
            <person name="Sanches F.C."/>
            <person name="Santos D.E."/>
            <person name="Santos C.G."/>
            <person name="Vieira J."/>
            <person name="Lopes T.F."/>
            <person name="Barchuk A.R."/>
            <person name="Hartfelder K."/>
            <person name="Simoes Z.L.P."/>
            <person name="Bitondi M.M.G."/>
            <person name="Pinheiro D.G."/>
        </authorList>
    </citation>
    <scope>NUCLEOTIDE SEQUENCE</scope>
    <source>
        <strain evidence="5">USP_RPSP 00005682</strain>
        <tissue evidence="5">Whole individual</tissue>
    </source>
</reference>
<dbReference type="GO" id="GO:0036444">
    <property type="term" value="P:calcium import into the mitochondrion"/>
    <property type="evidence" value="ECO:0007669"/>
    <property type="project" value="TreeGrafter"/>
</dbReference>
<evidence type="ECO:0000256" key="2">
    <source>
        <dbReference type="ARBA" id="ARBA00022723"/>
    </source>
</evidence>
<dbReference type="Proteomes" id="UP000655588">
    <property type="component" value="Unassembled WGS sequence"/>
</dbReference>
<dbReference type="EMBL" id="WNWW01000376">
    <property type="protein sequence ID" value="KAF3425554.1"/>
    <property type="molecule type" value="Genomic_DNA"/>
</dbReference>
<evidence type="ECO:0000256" key="3">
    <source>
        <dbReference type="ARBA" id="ARBA00022737"/>
    </source>
</evidence>
<dbReference type="PANTHER" id="PTHR12294:SF1">
    <property type="entry name" value="CALCIUM UPTAKE PROTEIN 1, MITOCHONDRIAL"/>
    <property type="match status" value="1"/>
</dbReference>
<proteinExistence type="predicted"/>
<evidence type="ECO:0008006" key="7">
    <source>
        <dbReference type="Google" id="ProtNLM"/>
    </source>
</evidence>
<name>A0A833RB55_9HYME</name>
<comment type="subcellular location">
    <subcellularLocation>
        <location evidence="1">Mitochondrion inner membrane</location>
    </subcellularLocation>
</comment>
<dbReference type="InterPro" id="IPR039800">
    <property type="entry name" value="MICU1/2/3"/>
</dbReference>
<evidence type="ECO:0000313" key="5">
    <source>
        <dbReference type="EMBL" id="KAF3425554.1"/>
    </source>
</evidence>
<evidence type="ECO:0000256" key="1">
    <source>
        <dbReference type="ARBA" id="ARBA00004273"/>
    </source>
</evidence>
<keyword evidence="6" id="KW-1185">Reference proteome</keyword>
<keyword evidence="2" id="KW-0479">Metal-binding</keyword>
<accession>A0A833RB55</accession>
<dbReference type="PANTHER" id="PTHR12294">
    <property type="entry name" value="EF HAND DOMAIN FAMILY A1,A2-RELATED"/>
    <property type="match status" value="1"/>
</dbReference>
<protein>
    <recommendedName>
        <fullName evidence="7">EF-hand domain-containing protein</fullName>
    </recommendedName>
</protein>
<sequence length="239" mass="28319">MQKFKYQRKKDDRICCTEIRNKIYRIVGEISGLLKGQHFRGQMGHEKKAGSLIKKGVNSALTTYFFGQNMKRKLTIDKFLEFQQQLQREILSLEFERRNPDENGRIIEVDFTELLLAYAGYPDKKIARIRKTVKKRFKDNPKGIYKDEYLKFFHFLNNINNVDIALTFYHIAGASIEQGVYLKWQKQWLMLILVTINKEFVAVMKNRFLRGLEKSKGFVKLIESVVKCLKVNYNMHFDN</sequence>
<dbReference type="GO" id="GO:1990246">
    <property type="term" value="C:uniplex complex"/>
    <property type="evidence" value="ECO:0007669"/>
    <property type="project" value="TreeGrafter"/>
</dbReference>
<evidence type="ECO:0000256" key="4">
    <source>
        <dbReference type="ARBA" id="ARBA00023136"/>
    </source>
</evidence>
<organism evidence="5 6">
    <name type="scientific">Frieseomelitta varia</name>
    <dbReference type="NCBI Taxonomy" id="561572"/>
    <lineage>
        <taxon>Eukaryota</taxon>
        <taxon>Metazoa</taxon>
        <taxon>Ecdysozoa</taxon>
        <taxon>Arthropoda</taxon>
        <taxon>Hexapoda</taxon>
        <taxon>Insecta</taxon>
        <taxon>Pterygota</taxon>
        <taxon>Neoptera</taxon>
        <taxon>Endopterygota</taxon>
        <taxon>Hymenoptera</taxon>
        <taxon>Apocrita</taxon>
        <taxon>Aculeata</taxon>
        <taxon>Apoidea</taxon>
        <taxon>Anthophila</taxon>
        <taxon>Apidae</taxon>
        <taxon>Frieseomelitta</taxon>
    </lineage>
</organism>
<dbReference type="GO" id="GO:0005509">
    <property type="term" value="F:calcium ion binding"/>
    <property type="evidence" value="ECO:0007669"/>
    <property type="project" value="InterPro"/>
</dbReference>
<gene>
    <name evidence="5" type="ORF">E2986_14019</name>
</gene>